<dbReference type="AlphaFoldDB" id="A0A835PKE0"/>
<name>A0A835PKE0_VANPL</name>
<dbReference type="EMBL" id="JADCNM010000079">
    <property type="protein sequence ID" value="KAG0451132.1"/>
    <property type="molecule type" value="Genomic_DNA"/>
</dbReference>
<organism evidence="3 4">
    <name type="scientific">Vanilla planifolia</name>
    <name type="common">Vanilla</name>
    <dbReference type="NCBI Taxonomy" id="51239"/>
    <lineage>
        <taxon>Eukaryota</taxon>
        <taxon>Viridiplantae</taxon>
        <taxon>Streptophyta</taxon>
        <taxon>Embryophyta</taxon>
        <taxon>Tracheophyta</taxon>
        <taxon>Spermatophyta</taxon>
        <taxon>Magnoliopsida</taxon>
        <taxon>Liliopsida</taxon>
        <taxon>Asparagales</taxon>
        <taxon>Orchidaceae</taxon>
        <taxon>Vanilloideae</taxon>
        <taxon>Vanilleae</taxon>
        <taxon>Vanilla</taxon>
    </lineage>
</organism>
<evidence type="ECO:0000256" key="1">
    <source>
        <dbReference type="SAM" id="MobiDB-lite"/>
    </source>
</evidence>
<evidence type="ECO:0000313" key="4">
    <source>
        <dbReference type="Proteomes" id="UP000636800"/>
    </source>
</evidence>
<evidence type="ECO:0000313" key="3">
    <source>
        <dbReference type="EMBL" id="KAG0455556.1"/>
    </source>
</evidence>
<dbReference type="Proteomes" id="UP000636800">
    <property type="component" value="Chromosome 13"/>
</dbReference>
<gene>
    <name evidence="3" type="ORF">HPP92_024848</name>
    <name evidence="2" type="ORF">HPP92_026405</name>
</gene>
<feature type="compositionally biased region" description="Low complexity" evidence="1">
    <location>
        <begin position="53"/>
        <end position="66"/>
    </location>
</feature>
<evidence type="ECO:0000313" key="5">
    <source>
        <dbReference type="Proteomes" id="UP000639772"/>
    </source>
</evidence>
<comment type="caution">
    <text evidence="3">The sequence shown here is derived from an EMBL/GenBank/DDBJ whole genome shotgun (WGS) entry which is preliminary data.</text>
</comment>
<evidence type="ECO:0000313" key="2">
    <source>
        <dbReference type="EMBL" id="KAG0451132.1"/>
    </source>
</evidence>
<sequence length="83" mass="8804">MMEWNRPPYKGVEFGGWRQSPPSISGDGGDSRNAMGVYPQGLQHPFHPTARHSLSPPLSSPSDASLASLSTAKDLAFTSSSSS</sequence>
<protein>
    <submittedName>
        <fullName evidence="3">Uncharacterized protein</fullName>
    </submittedName>
</protein>
<dbReference type="Proteomes" id="UP000639772">
    <property type="component" value="Unassembled WGS sequence"/>
</dbReference>
<accession>A0A835PKE0</accession>
<feature type="region of interest" description="Disordered" evidence="1">
    <location>
        <begin position="1"/>
        <end position="66"/>
    </location>
</feature>
<proteinExistence type="predicted"/>
<keyword evidence="4" id="KW-1185">Reference proteome</keyword>
<reference evidence="4 5" key="1">
    <citation type="journal article" date="2020" name="Nat. Food">
        <title>A phased Vanilla planifolia genome enables genetic improvement of flavour and production.</title>
        <authorList>
            <person name="Hasing T."/>
            <person name="Tang H."/>
            <person name="Brym M."/>
            <person name="Khazi F."/>
            <person name="Huang T."/>
            <person name="Chambers A.H."/>
        </authorList>
    </citation>
    <scope>NUCLEOTIDE SEQUENCE [LARGE SCALE GENOMIC DNA]</scope>
    <source>
        <tissue evidence="3">Leaf</tissue>
    </source>
</reference>
<dbReference type="EMBL" id="JADCNL010000013">
    <property type="protein sequence ID" value="KAG0455556.1"/>
    <property type="molecule type" value="Genomic_DNA"/>
</dbReference>